<accession>A0A0E0M1Q5</accession>
<keyword evidence="3" id="KW-1185">Reference proteome</keyword>
<sequence>MRREEIADGEGTGTRRCVADGVASSSSLTGRGWTVDVRVGGDWRWMRTRPPTSRHCPMYKAASSARLSSLLLHVLLVVVAAYLRQDPRVVLAALALGGRFGGFGGNGESRGAVVSGVAQGGKRWVATSIRGGGGQDEEPRSPRSRHPIWRSNGESRGATVRALRGERKTGEGRGACGRKHFQLNSKTKRKRGRGVHRDRDGDGGTLRTLPYPPVKSEPREVVPYLWPPGSGAIADVGISRGEERNSHGGPNTGCGGPLLRYLRRRPRGGFSASPSVMAVSEKGRHHRGEIRAPSSSATTTTTTTWRRKDGLQGPIKADRSNSGPKNAGHTYTTSPFRGPCSV</sequence>
<dbReference type="AlphaFoldDB" id="A0A0E0M1Q5"/>
<reference evidence="2" key="2">
    <citation type="submission" date="2018-05" db="EMBL/GenBank/DDBJ databases">
        <title>OpunRS2 (Oryza punctata Reference Sequence Version 2).</title>
        <authorList>
            <person name="Zhang J."/>
            <person name="Kudrna D."/>
            <person name="Lee S."/>
            <person name="Talag J."/>
            <person name="Welchert J."/>
            <person name="Wing R.A."/>
        </authorList>
    </citation>
    <scope>NUCLEOTIDE SEQUENCE [LARGE SCALE GENOMIC DNA]</scope>
</reference>
<evidence type="ECO:0000313" key="2">
    <source>
        <dbReference type="EnsemblPlants" id="OPUNC09G10240.1"/>
    </source>
</evidence>
<dbReference type="Proteomes" id="UP000026962">
    <property type="component" value="Chromosome 9"/>
</dbReference>
<organism evidence="2">
    <name type="scientific">Oryza punctata</name>
    <name type="common">Red rice</name>
    <dbReference type="NCBI Taxonomy" id="4537"/>
    <lineage>
        <taxon>Eukaryota</taxon>
        <taxon>Viridiplantae</taxon>
        <taxon>Streptophyta</taxon>
        <taxon>Embryophyta</taxon>
        <taxon>Tracheophyta</taxon>
        <taxon>Spermatophyta</taxon>
        <taxon>Magnoliopsida</taxon>
        <taxon>Liliopsida</taxon>
        <taxon>Poales</taxon>
        <taxon>Poaceae</taxon>
        <taxon>BOP clade</taxon>
        <taxon>Oryzoideae</taxon>
        <taxon>Oryzeae</taxon>
        <taxon>Oryzinae</taxon>
        <taxon>Oryza</taxon>
    </lineage>
</organism>
<reference evidence="2" key="1">
    <citation type="submission" date="2015-04" db="UniProtKB">
        <authorList>
            <consortium name="EnsemblPlants"/>
        </authorList>
    </citation>
    <scope>IDENTIFICATION</scope>
</reference>
<feature type="compositionally biased region" description="Polar residues" evidence="1">
    <location>
        <begin position="320"/>
        <end position="335"/>
    </location>
</feature>
<name>A0A0E0M1Q5_ORYPU</name>
<protein>
    <submittedName>
        <fullName evidence="2">Uncharacterized protein</fullName>
    </submittedName>
</protein>
<feature type="region of interest" description="Disordered" evidence="1">
    <location>
        <begin position="272"/>
        <end position="342"/>
    </location>
</feature>
<evidence type="ECO:0000313" key="3">
    <source>
        <dbReference type="Proteomes" id="UP000026962"/>
    </source>
</evidence>
<proteinExistence type="predicted"/>
<dbReference type="HOGENOM" id="CLU_812306_0_0_1"/>
<evidence type="ECO:0000256" key="1">
    <source>
        <dbReference type="SAM" id="MobiDB-lite"/>
    </source>
</evidence>
<dbReference type="EnsemblPlants" id="OPUNC09G10240.1">
    <property type="protein sequence ID" value="OPUNC09G10240.1"/>
    <property type="gene ID" value="OPUNC09G10240"/>
</dbReference>
<feature type="region of interest" description="Disordered" evidence="1">
    <location>
        <begin position="124"/>
        <end position="215"/>
    </location>
</feature>
<dbReference type="Gramene" id="OPUNC09G10240.1">
    <property type="protein sequence ID" value="OPUNC09G10240.1"/>
    <property type="gene ID" value="OPUNC09G10240"/>
</dbReference>
<feature type="compositionally biased region" description="Basic residues" evidence="1">
    <location>
        <begin position="176"/>
        <end position="194"/>
    </location>
</feature>